<feature type="compositionally biased region" description="Polar residues" evidence="1">
    <location>
        <begin position="356"/>
        <end position="373"/>
    </location>
</feature>
<organism evidence="2 3">
    <name type="scientific">Umbelopsis vinacea</name>
    <dbReference type="NCBI Taxonomy" id="44442"/>
    <lineage>
        <taxon>Eukaryota</taxon>
        <taxon>Fungi</taxon>
        <taxon>Fungi incertae sedis</taxon>
        <taxon>Mucoromycota</taxon>
        <taxon>Mucoromycotina</taxon>
        <taxon>Umbelopsidomycetes</taxon>
        <taxon>Umbelopsidales</taxon>
        <taxon>Umbelopsidaceae</taxon>
        <taxon>Umbelopsis</taxon>
    </lineage>
</organism>
<reference evidence="2" key="1">
    <citation type="submission" date="2020-12" db="EMBL/GenBank/DDBJ databases">
        <title>Metabolic potential, ecology and presence of endohyphal bacteria is reflected in genomic diversity of Mucoromycotina.</title>
        <authorList>
            <person name="Muszewska A."/>
            <person name="Okrasinska A."/>
            <person name="Steczkiewicz K."/>
            <person name="Drgas O."/>
            <person name="Orlowska M."/>
            <person name="Perlinska-Lenart U."/>
            <person name="Aleksandrzak-Piekarczyk T."/>
            <person name="Szatraj K."/>
            <person name="Zielenkiewicz U."/>
            <person name="Pilsyk S."/>
            <person name="Malc E."/>
            <person name="Mieczkowski P."/>
            <person name="Kruszewska J.S."/>
            <person name="Biernat P."/>
            <person name="Pawlowska J."/>
        </authorList>
    </citation>
    <scope>NUCLEOTIDE SEQUENCE</scope>
    <source>
        <strain evidence="2">WA0000051536</strain>
    </source>
</reference>
<evidence type="ECO:0000313" key="2">
    <source>
        <dbReference type="EMBL" id="KAG2185140.1"/>
    </source>
</evidence>
<dbReference type="OrthoDB" id="5440at2759"/>
<dbReference type="Gene3D" id="3.10.450.50">
    <property type="match status" value="1"/>
</dbReference>
<evidence type="ECO:0000256" key="1">
    <source>
        <dbReference type="SAM" id="MobiDB-lite"/>
    </source>
</evidence>
<name>A0A8H7Q414_9FUNG</name>
<proteinExistence type="predicted"/>
<sequence>MLCTTLEALNIESFHNGPRALTAIPSCTYNARMSDQLQTWVEFKTNPSSKALYTHDASVIFVPTSVGARGPEQIATFFRHDDFSERNVHVKEKMHNRVMSGEKLIEEADWTITLHKGECLWLAPTVAYETLLGSTVVIPVVRSAIFDDGLILSVRVYWDQASVLQQLNVLSTRKGIPIRGIEQVEALRNPQTARLNTWGDNSAPAAAVSPKREEQKTRNHLLPGRVFGGADAEPEPERSAPRKIGPEARNIFTYQPKEEKKRNVAYNPKKYESSLKFDEAPVETPSVKGIKPHSSFSLSGEDTVAEHIPSVRSSAPPPRNIFDYKPEEAKTIAFNPKKNQSSFTFGPDPAAIDSLASPTSPTVGAHQQLSSLSLEDEKKPVVEQTPIEAVPAEQTEATNGAVEEEVEEEVEQPTSTFVATPMFGQPLEQPKEESFSGRPRSARSNQSQFSIGGEQAHEASERSFSGRPRTGLSNQSSFSFGQPESEVEHQPAKPVTRRDPNASAFSLFGEQTPDPKESVSATGKRLFKQPENREQEAEKPRVRLVKVPGQPNRNIFG</sequence>
<feature type="region of interest" description="Disordered" evidence="1">
    <location>
        <begin position="195"/>
        <end position="217"/>
    </location>
</feature>
<dbReference type="Proteomes" id="UP000612746">
    <property type="component" value="Unassembled WGS sequence"/>
</dbReference>
<protein>
    <recommendedName>
        <fullName evidence="4">NTF2-like protein</fullName>
    </recommendedName>
</protein>
<feature type="compositionally biased region" description="Basic and acidic residues" evidence="1">
    <location>
        <begin position="528"/>
        <end position="541"/>
    </location>
</feature>
<feature type="compositionally biased region" description="Acidic residues" evidence="1">
    <location>
        <begin position="402"/>
        <end position="411"/>
    </location>
</feature>
<feature type="region of interest" description="Disordered" evidence="1">
    <location>
        <begin position="334"/>
        <end position="557"/>
    </location>
</feature>
<evidence type="ECO:0000313" key="3">
    <source>
        <dbReference type="Proteomes" id="UP000612746"/>
    </source>
</evidence>
<feature type="compositionally biased region" description="Polar residues" evidence="1">
    <location>
        <begin position="471"/>
        <end position="482"/>
    </location>
</feature>
<comment type="caution">
    <text evidence="2">The sequence shown here is derived from an EMBL/GenBank/DDBJ whole genome shotgun (WGS) entry which is preliminary data.</text>
</comment>
<feature type="region of interest" description="Disordered" evidence="1">
    <location>
        <begin position="224"/>
        <end position="243"/>
    </location>
</feature>
<feature type="compositionally biased region" description="Basic and acidic residues" evidence="1">
    <location>
        <begin position="486"/>
        <end position="500"/>
    </location>
</feature>
<dbReference type="InterPro" id="IPR032710">
    <property type="entry name" value="NTF2-like_dom_sf"/>
</dbReference>
<accession>A0A8H7Q414</accession>
<evidence type="ECO:0008006" key="4">
    <source>
        <dbReference type="Google" id="ProtNLM"/>
    </source>
</evidence>
<gene>
    <name evidence="2" type="ORF">INT44_001930</name>
</gene>
<keyword evidence="3" id="KW-1185">Reference proteome</keyword>
<dbReference type="EMBL" id="JAEPRA010000005">
    <property type="protein sequence ID" value="KAG2185140.1"/>
    <property type="molecule type" value="Genomic_DNA"/>
</dbReference>
<dbReference type="SUPFAM" id="SSF54427">
    <property type="entry name" value="NTF2-like"/>
    <property type="match status" value="1"/>
</dbReference>
<dbReference type="AlphaFoldDB" id="A0A8H7Q414"/>